<feature type="compositionally biased region" description="Polar residues" evidence="1">
    <location>
        <begin position="141"/>
        <end position="155"/>
    </location>
</feature>
<evidence type="ECO:0000256" key="1">
    <source>
        <dbReference type="SAM" id="MobiDB-lite"/>
    </source>
</evidence>
<accession>A0A0A9HZ10</accession>
<reference evidence="2" key="1">
    <citation type="submission" date="2014-09" db="EMBL/GenBank/DDBJ databases">
        <authorList>
            <person name="Magalhaes I.L.F."/>
            <person name="Oliveira U."/>
            <person name="Santos F.R."/>
            <person name="Vidigal T.H.D.A."/>
            <person name="Brescovit A.D."/>
            <person name="Santos A.J."/>
        </authorList>
    </citation>
    <scope>NUCLEOTIDE SEQUENCE</scope>
    <source>
        <tissue evidence="2">Shoot tissue taken approximately 20 cm above the soil surface</tissue>
    </source>
</reference>
<organism evidence="2">
    <name type="scientific">Arundo donax</name>
    <name type="common">Giant reed</name>
    <name type="synonym">Donax arundinaceus</name>
    <dbReference type="NCBI Taxonomy" id="35708"/>
    <lineage>
        <taxon>Eukaryota</taxon>
        <taxon>Viridiplantae</taxon>
        <taxon>Streptophyta</taxon>
        <taxon>Embryophyta</taxon>
        <taxon>Tracheophyta</taxon>
        <taxon>Spermatophyta</taxon>
        <taxon>Magnoliopsida</taxon>
        <taxon>Liliopsida</taxon>
        <taxon>Poales</taxon>
        <taxon>Poaceae</taxon>
        <taxon>PACMAD clade</taxon>
        <taxon>Arundinoideae</taxon>
        <taxon>Arundineae</taxon>
        <taxon>Arundo</taxon>
    </lineage>
</organism>
<feature type="compositionally biased region" description="Gly residues" evidence="1">
    <location>
        <begin position="159"/>
        <end position="169"/>
    </location>
</feature>
<feature type="region of interest" description="Disordered" evidence="1">
    <location>
        <begin position="141"/>
        <end position="169"/>
    </location>
</feature>
<proteinExistence type="predicted"/>
<dbReference type="EMBL" id="GBRH01159773">
    <property type="protein sequence ID" value="JAE38123.1"/>
    <property type="molecule type" value="Transcribed_RNA"/>
</dbReference>
<dbReference type="AlphaFoldDB" id="A0A0A9HZ10"/>
<evidence type="ECO:0000313" key="2">
    <source>
        <dbReference type="EMBL" id="JAE38123.1"/>
    </source>
</evidence>
<protein>
    <submittedName>
        <fullName evidence="2">Uncharacterized protein</fullName>
    </submittedName>
</protein>
<sequence>MGDAAKVFDGMPDRAVPEMCFLTPADEPWAMPLLPSFLQGVYSALRHAPRHIWCRRQQVYGGAQGGGGGKTVSGGAAMHGMDITLVVAEAKGVSKETEQLGMARVPVCMEEAREARQDLRSGSLVCHTETGPFMDHQHMQTNNQSNHDSTISNFHRQGLHGGAQGNQVG</sequence>
<reference evidence="2" key="2">
    <citation type="journal article" date="2015" name="Data Brief">
        <title>Shoot transcriptome of the giant reed, Arundo donax.</title>
        <authorList>
            <person name="Barrero R.A."/>
            <person name="Guerrero F.D."/>
            <person name="Moolhuijzen P."/>
            <person name="Goolsby J.A."/>
            <person name="Tidwell J."/>
            <person name="Bellgard S.E."/>
            <person name="Bellgard M.I."/>
        </authorList>
    </citation>
    <scope>NUCLEOTIDE SEQUENCE</scope>
    <source>
        <tissue evidence="2">Shoot tissue taken approximately 20 cm above the soil surface</tissue>
    </source>
</reference>
<name>A0A0A9HZ10_ARUDO</name>